<keyword evidence="7 12" id="KW-0479">Metal-binding</keyword>
<evidence type="ECO:0000256" key="10">
    <source>
        <dbReference type="PIRSR" id="PIRSR605002-1"/>
    </source>
</evidence>
<feature type="active site" description="Nucleophile" evidence="10">
    <location>
        <position position="9"/>
    </location>
</feature>
<dbReference type="UniPathway" id="UPA00126">
    <property type="reaction ID" value="UER00424"/>
</dbReference>
<dbReference type="GO" id="GO:0009298">
    <property type="term" value="P:GDP-mannose biosynthetic process"/>
    <property type="evidence" value="ECO:0007669"/>
    <property type="project" value="UniProtKB-UniPathway"/>
</dbReference>
<evidence type="ECO:0000256" key="11">
    <source>
        <dbReference type="PIRSR" id="PIRSR605002-2"/>
    </source>
</evidence>
<dbReference type="RefSeq" id="WP_326833525.1">
    <property type="nucleotide sequence ID" value="NZ_VUMG01000003.1"/>
</dbReference>
<evidence type="ECO:0000256" key="7">
    <source>
        <dbReference type="ARBA" id="ARBA00022723"/>
    </source>
</evidence>
<dbReference type="Gene3D" id="3.40.50.1000">
    <property type="entry name" value="HAD superfamily/HAD-like"/>
    <property type="match status" value="1"/>
</dbReference>
<dbReference type="AlphaFoldDB" id="A0A7K0J8H9"/>
<feature type="active site" description="Proton donor/acceptor" evidence="10">
    <location>
        <position position="11"/>
    </location>
</feature>
<proteinExistence type="inferred from homology"/>
<name>A0A7K0J8H9_9ACTN</name>
<evidence type="ECO:0000256" key="5">
    <source>
        <dbReference type="ARBA" id="ARBA00012730"/>
    </source>
</evidence>
<comment type="pathway">
    <text evidence="2">Nucleotide-sugar biosynthesis; GDP-alpha-D-mannose biosynthesis; alpha-D-mannose 1-phosphate from D-fructose 6-phosphate: step 2/2.</text>
</comment>
<comment type="subunit">
    <text evidence="4">Homodimer.</text>
</comment>
<gene>
    <name evidence="13" type="ORF">FYJ43_09530</name>
</gene>
<feature type="binding site" evidence="12">
    <location>
        <position position="9"/>
    </location>
    <ligand>
        <name>Mg(2+)</name>
        <dbReference type="ChEBI" id="CHEBI:18420"/>
        <label>1</label>
    </ligand>
</feature>
<comment type="subcellular location">
    <subcellularLocation>
        <location evidence="1">Cytoplasm</location>
    </subcellularLocation>
</comment>
<dbReference type="SFLD" id="SFLDG01143">
    <property type="entry name" value="C2.B.3:_Phosphomannomutase_Lik"/>
    <property type="match status" value="1"/>
</dbReference>
<dbReference type="InterPro" id="IPR023214">
    <property type="entry name" value="HAD_sf"/>
</dbReference>
<feature type="binding site" evidence="12">
    <location>
        <position position="11"/>
    </location>
    <ligand>
        <name>Mg(2+)</name>
        <dbReference type="ChEBI" id="CHEBI:18420"/>
        <label>1</label>
    </ligand>
</feature>
<keyword evidence="8 12" id="KW-0460">Magnesium</keyword>
<keyword evidence="9" id="KW-0413">Isomerase</keyword>
<dbReference type="Pfam" id="PF03332">
    <property type="entry name" value="PMM"/>
    <property type="match status" value="1"/>
</dbReference>
<evidence type="ECO:0000256" key="12">
    <source>
        <dbReference type="PIRSR" id="PIRSR605002-3"/>
    </source>
</evidence>
<evidence type="ECO:0000256" key="1">
    <source>
        <dbReference type="ARBA" id="ARBA00004496"/>
    </source>
</evidence>
<dbReference type="InterPro" id="IPR006379">
    <property type="entry name" value="HAD-SF_hydro_IIB"/>
</dbReference>
<dbReference type="SUPFAM" id="SSF56784">
    <property type="entry name" value="HAD-like"/>
    <property type="match status" value="1"/>
</dbReference>
<feature type="binding site" evidence="11">
    <location>
        <position position="128"/>
    </location>
    <ligand>
        <name>alpha-D-mannose 1-phosphate</name>
        <dbReference type="ChEBI" id="CHEBI:58409"/>
    </ligand>
</feature>
<reference evidence="13 14" key="1">
    <citation type="submission" date="2019-08" db="EMBL/GenBank/DDBJ databases">
        <title>In-depth cultivation of the pig gut microbiome towards novel bacterial diversity and tailored functional studies.</title>
        <authorList>
            <person name="Wylensek D."/>
            <person name="Hitch T.C.A."/>
            <person name="Clavel T."/>
        </authorList>
    </citation>
    <scope>NUCLEOTIDE SEQUENCE [LARGE SCALE GENOMIC DNA]</scope>
    <source>
        <strain evidence="13 14">WCA-380-WT-3A</strain>
    </source>
</reference>
<comment type="cofactor">
    <cofactor evidence="12">
        <name>Mg(2+)</name>
        <dbReference type="ChEBI" id="CHEBI:18420"/>
    </cofactor>
</comment>
<feature type="binding site" evidence="11">
    <location>
        <position position="179"/>
    </location>
    <ligand>
        <name>alpha-D-mannose 1-phosphate</name>
        <dbReference type="ChEBI" id="CHEBI:58409"/>
    </ligand>
</feature>
<sequence length="250" mass="27660">MISELVAFDLDDTLAPSKSRLPEQMARTVARLLDHTSVCVISGGQFGQFRTQVVEALDDVNASRLDRLHLLPACGTQYYRYGDGEWQRIYIEALTDDEKSRATDAVETCARALGLWEEHTWGPVLEDRESQITFSALGQQAPVEAKRAWDPSGEKKLRLREAVAAKLPDLEVRAGGSTSVDITRVGRDKSFGIAKLLEMTGLSKADVVFYGDRLDEHGNDYPVKAMGVPCVAVTDWHDTLAKLEDLLSHA</sequence>
<comment type="similarity">
    <text evidence="3">Belongs to the eukaryotic PMM family.</text>
</comment>
<evidence type="ECO:0000256" key="8">
    <source>
        <dbReference type="ARBA" id="ARBA00022842"/>
    </source>
</evidence>
<dbReference type="Gene3D" id="3.30.1240.20">
    <property type="match status" value="1"/>
</dbReference>
<comment type="caution">
    <text evidence="13">The sequence shown here is derived from an EMBL/GenBank/DDBJ whole genome shotgun (WGS) entry which is preliminary data.</text>
</comment>
<dbReference type="InterPro" id="IPR005002">
    <property type="entry name" value="PMM"/>
</dbReference>
<dbReference type="Proteomes" id="UP000466104">
    <property type="component" value="Unassembled WGS sequence"/>
</dbReference>
<evidence type="ECO:0000313" key="14">
    <source>
        <dbReference type="Proteomes" id="UP000466104"/>
    </source>
</evidence>
<dbReference type="SFLD" id="SFLDS00003">
    <property type="entry name" value="Haloacid_Dehalogenase"/>
    <property type="match status" value="1"/>
</dbReference>
<feature type="binding site" evidence="12">
    <location>
        <position position="212"/>
    </location>
    <ligand>
        <name>Mg(2+)</name>
        <dbReference type="ChEBI" id="CHEBI:18420"/>
        <label>1</label>
    </ligand>
</feature>
<evidence type="ECO:0000256" key="9">
    <source>
        <dbReference type="ARBA" id="ARBA00023235"/>
    </source>
</evidence>
<dbReference type="GO" id="GO:0016791">
    <property type="term" value="F:phosphatase activity"/>
    <property type="evidence" value="ECO:0007669"/>
    <property type="project" value="UniProtKB-ARBA"/>
</dbReference>
<dbReference type="GO" id="GO:0005737">
    <property type="term" value="C:cytoplasm"/>
    <property type="evidence" value="ECO:0007669"/>
    <property type="project" value="UniProtKB-SubCell"/>
</dbReference>
<dbReference type="EMBL" id="VUMG01000003">
    <property type="protein sequence ID" value="MSS46257.1"/>
    <property type="molecule type" value="Genomic_DNA"/>
</dbReference>
<keyword evidence="14" id="KW-1185">Reference proteome</keyword>
<keyword evidence="6" id="KW-0963">Cytoplasm</keyword>
<dbReference type="InterPro" id="IPR043169">
    <property type="entry name" value="PMM_cap"/>
</dbReference>
<dbReference type="InterPro" id="IPR036412">
    <property type="entry name" value="HAD-like_sf"/>
</dbReference>
<evidence type="ECO:0000256" key="3">
    <source>
        <dbReference type="ARBA" id="ARBA00009736"/>
    </source>
</evidence>
<protein>
    <recommendedName>
        <fullName evidence="5">phosphomannomutase</fullName>
        <ecNumber evidence="5">5.4.2.8</ecNumber>
    </recommendedName>
</protein>
<organism evidence="13 14">
    <name type="scientific">Cutibacterium porci</name>
    <dbReference type="NCBI Taxonomy" id="2605781"/>
    <lineage>
        <taxon>Bacteria</taxon>
        <taxon>Bacillati</taxon>
        <taxon>Actinomycetota</taxon>
        <taxon>Actinomycetes</taxon>
        <taxon>Propionibacteriales</taxon>
        <taxon>Propionibacteriaceae</taxon>
        <taxon>Cutibacterium</taxon>
    </lineage>
</organism>
<dbReference type="GO" id="GO:0046872">
    <property type="term" value="F:metal ion binding"/>
    <property type="evidence" value="ECO:0007669"/>
    <property type="project" value="UniProtKB-KW"/>
</dbReference>
<accession>A0A7K0J8H9</accession>
<feature type="binding site" evidence="11">
    <location>
        <position position="181"/>
    </location>
    <ligand>
        <name>alpha-D-mannose 1-phosphate</name>
        <dbReference type="ChEBI" id="CHEBI:58409"/>
    </ligand>
</feature>
<dbReference type="GO" id="GO:0004615">
    <property type="term" value="F:phosphomannomutase activity"/>
    <property type="evidence" value="ECO:0007669"/>
    <property type="project" value="UniProtKB-EC"/>
</dbReference>
<keyword evidence="13" id="KW-0378">Hydrolase</keyword>
<evidence type="ECO:0000256" key="2">
    <source>
        <dbReference type="ARBA" id="ARBA00004699"/>
    </source>
</evidence>
<evidence type="ECO:0000256" key="4">
    <source>
        <dbReference type="ARBA" id="ARBA00011738"/>
    </source>
</evidence>
<dbReference type="SFLD" id="SFLDG01140">
    <property type="entry name" value="C2.B:_Phosphomannomutase_and_P"/>
    <property type="match status" value="1"/>
</dbReference>
<evidence type="ECO:0000313" key="13">
    <source>
        <dbReference type="EMBL" id="MSS46257.1"/>
    </source>
</evidence>
<dbReference type="EC" id="5.4.2.8" evidence="5"/>
<evidence type="ECO:0000256" key="6">
    <source>
        <dbReference type="ARBA" id="ARBA00022490"/>
    </source>
</evidence>
<dbReference type="NCBIfam" id="TIGR01484">
    <property type="entry name" value="HAD-SF-IIB"/>
    <property type="match status" value="1"/>
</dbReference>